<organism evidence="2 3">
    <name type="scientific">Effusibacillus lacus</name>
    <dbReference type="NCBI Taxonomy" id="1348429"/>
    <lineage>
        <taxon>Bacteria</taxon>
        <taxon>Bacillati</taxon>
        <taxon>Bacillota</taxon>
        <taxon>Bacilli</taxon>
        <taxon>Bacillales</taxon>
        <taxon>Alicyclobacillaceae</taxon>
        <taxon>Effusibacillus</taxon>
    </lineage>
</organism>
<proteinExistence type="predicted"/>
<dbReference type="OrthoDB" id="8936324at2"/>
<dbReference type="EMBL" id="BDUF01000112">
    <property type="protein sequence ID" value="GAX91983.1"/>
    <property type="molecule type" value="Genomic_DNA"/>
</dbReference>
<dbReference type="PANTHER" id="PTHR43179:SF7">
    <property type="entry name" value="RHAMNOSYLTRANSFERASE WBBL"/>
    <property type="match status" value="1"/>
</dbReference>
<dbReference type="Pfam" id="PF00535">
    <property type="entry name" value="Glycos_transf_2"/>
    <property type="match status" value="1"/>
</dbReference>
<sequence>MVGIMLTTYNQLEDTKRSLQSLRENTTIPYKLVIVDNASTDGTVDFLRDQGYQIIENQHPVCLSVALNQGLRHLLADPDNRYIGWVHNDMLFYPKWMERILDLFAQETAFGKIAPVSLHLFGPDDPKFAEEFMLKHHAVCYPGNACPWVMPREVVEKVGYFDERFIQCGGYEDWDYNNRILEEGYQVVITMGSTVWHPAMGTRKNHDESASALHNAAVYHEKWGIDHPKV</sequence>
<comment type="caution">
    <text evidence="2">The sequence shown here is derived from an EMBL/GenBank/DDBJ whole genome shotgun (WGS) entry which is preliminary data.</text>
</comment>
<evidence type="ECO:0000313" key="3">
    <source>
        <dbReference type="Proteomes" id="UP000217785"/>
    </source>
</evidence>
<protein>
    <recommendedName>
        <fullName evidence="1">Glycosyltransferase 2-like domain-containing protein</fullName>
    </recommendedName>
</protein>
<dbReference type="RefSeq" id="WP_096184307.1">
    <property type="nucleotide sequence ID" value="NZ_BDUF01000112.1"/>
</dbReference>
<evidence type="ECO:0000313" key="2">
    <source>
        <dbReference type="EMBL" id="GAX91983.1"/>
    </source>
</evidence>
<dbReference type="PANTHER" id="PTHR43179">
    <property type="entry name" value="RHAMNOSYLTRANSFERASE WBBL"/>
    <property type="match status" value="1"/>
</dbReference>
<dbReference type="InterPro" id="IPR029044">
    <property type="entry name" value="Nucleotide-diphossugar_trans"/>
</dbReference>
<gene>
    <name evidence="2" type="ORF">EFBL_3674</name>
</gene>
<dbReference type="InterPro" id="IPR001173">
    <property type="entry name" value="Glyco_trans_2-like"/>
</dbReference>
<feature type="domain" description="Glycosyltransferase 2-like" evidence="1">
    <location>
        <begin position="4"/>
        <end position="109"/>
    </location>
</feature>
<dbReference type="SUPFAM" id="SSF53448">
    <property type="entry name" value="Nucleotide-diphospho-sugar transferases"/>
    <property type="match status" value="1"/>
</dbReference>
<name>A0A292YT92_9BACL</name>
<dbReference type="AlphaFoldDB" id="A0A292YT92"/>
<reference evidence="3" key="1">
    <citation type="submission" date="2017-07" db="EMBL/GenBank/DDBJ databases">
        <title>Draft genome sequence of Effusibacillus lacus strain skLN1.</title>
        <authorList>
            <person name="Watanabe M."/>
            <person name="Kojima H."/>
            <person name="Fukui M."/>
        </authorList>
    </citation>
    <scope>NUCLEOTIDE SEQUENCE [LARGE SCALE GENOMIC DNA]</scope>
    <source>
        <strain evidence="3">skLN1</strain>
    </source>
</reference>
<evidence type="ECO:0000259" key="1">
    <source>
        <dbReference type="Pfam" id="PF00535"/>
    </source>
</evidence>
<accession>A0A292YT92</accession>
<dbReference type="Gene3D" id="3.90.550.10">
    <property type="entry name" value="Spore Coat Polysaccharide Biosynthesis Protein SpsA, Chain A"/>
    <property type="match status" value="1"/>
</dbReference>
<keyword evidence="3" id="KW-1185">Reference proteome</keyword>
<dbReference type="Proteomes" id="UP000217785">
    <property type="component" value="Unassembled WGS sequence"/>
</dbReference>